<evidence type="ECO:0000313" key="3">
    <source>
        <dbReference type="Proteomes" id="UP000886998"/>
    </source>
</evidence>
<proteinExistence type="predicted"/>
<accession>A0A8X7C8Z8</accession>
<feature type="transmembrane region" description="Helical" evidence="1">
    <location>
        <begin position="110"/>
        <end position="130"/>
    </location>
</feature>
<evidence type="ECO:0000256" key="1">
    <source>
        <dbReference type="SAM" id="Phobius"/>
    </source>
</evidence>
<dbReference type="EMBL" id="BMAV01011943">
    <property type="protein sequence ID" value="GFY58188.1"/>
    <property type="molecule type" value="Genomic_DNA"/>
</dbReference>
<sequence>MFHPREIGPFRSFLIHHEKEELRLLGEEVAVQRKRSGGQPEGAAKGSTGRSIFSPAMPLRKGFCHRLKTLVNGGLEAKLMREEGFQFWARFPELEREENPEDKPLSCYDLIGAFIVYLFGISLSLVVFLYELC</sequence>
<keyword evidence="1" id="KW-0472">Membrane</keyword>
<comment type="caution">
    <text evidence="2">The sequence shown here is derived from an EMBL/GenBank/DDBJ whole genome shotgun (WGS) entry which is preliminary data.</text>
</comment>
<keyword evidence="1" id="KW-1133">Transmembrane helix</keyword>
<dbReference type="Proteomes" id="UP000886998">
    <property type="component" value="Unassembled WGS sequence"/>
</dbReference>
<organism evidence="2 3">
    <name type="scientific">Trichonephila inaurata madagascariensis</name>
    <dbReference type="NCBI Taxonomy" id="2747483"/>
    <lineage>
        <taxon>Eukaryota</taxon>
        <taxon>Metazoa</taxon>
        <taxon>Ecdysozoa</taxon>
        <taxon>Arthropoda</taxon>
        <taxon>Chelicerata</taxon>
        <taxon>Arachnida</taxon>
        <taxon>Araneae</taxon>
        <taxon>Araneomorphae</taxon>
        <taxon>Entelegynae</taxon>
        <taxon>Araneoidea</taxon>
        <taxon>Nephilidae</taxon>
        <taxon>Trichonephila</taxon>
        <taxon>Trichonephila inaurata</taxon>
    </lineage>
</organism>
<keyword evidence="3" id="KW-1185">Reference proteome</keyword>
<name>A0A8X7C8Z8_9ARAC</name>
<reference evidence="2" key="1">
    <citation type="submission" date="2020-08" db="EMBL/GenBank/DDBJ databases">
        <title>Multicomponent nature underlies the extraordinary mechanical properties of spider dragline silk.</title>
        <authorList>
            <person name="Kono N."/>
            <person name="Nakamura H."/>
            <person name="Mori M."/>
            <person name="Yoshida Y."/>
            <person name="Ohtoshi R."/>
            <person name="Malay A.D."/>
            <person name="Moran D.A.P."/>
            <person name="Tomita M."/>
            <person name="Numata K."/>
            <person name="Arakawa K."/>
        </authorList>
    </citation>
    <scope>NUCLEOTIDE SEQUENCE</scope>
</reference>
<keyword evidence="1" id="KW-0812">Transmembrane</keyword>
<dbReference type="AlphaFoldDB" id="A0A8X7C8Z8"/>
<evidence type="ECO:0000313" key="2">
    <source>
        <dbReference type="EMBL" id="GFY58188.1"/>
    </source>
</evidence>
<gene>
    <name evidence="2" type="ORF">TNIN_94461</name>
</gene>
<protein>
    <submittedName>
        <fullName evidence="2">Uncharacterized protein</fullName>
    </submittedName>
</protein>